<dbReference type="Gene3D" id="3.30.310.50">
    <property type="entry name" value="Alpha-D-phosphohexomutase, C-terminal domain"/>
    <property type="match status" value="1"/>
</dbReference>
<evidence type="ECO:0000313" key="4">
    <source>
        <dbReference type="EMBL" id="CAB3369069.1"/>
    </source>
</evidence>
<dbReference type="PANTHER" id="PTHR46346">
    <property type="entry name" value="PHOSPHATIDYLINOSITOL N-ACETYLGLUCOSAMINYLTRANSFERASE SUBUNIT P"/>
    <property type="match status" value="1"/>
</dbReference>
<gene>
    <name evidence="4" type="ORF">CLODIP_2_CD02543</name>
</gene>
<evidence type="ECO:0000256" key="1">
    <source>
        <dbReference type="ARBA" id="ARBA00007073"/>
    </source>
</evidence>
<protein>
    <submittedName>
        <fullName evidence="4">Uncharacterized protein</fullName>
    </submittedName>
</protein>
<evidence type="ECO:0000256" key="2">
    <source>
        <dbReference type="SAM" id="MobiDB-lite"/>
    </source>
</evidence>
<keyword evidence="3" id="KW-0472">Membrane</keyword>
<dbReference type="OrthoDB" id="690928at2759"/>
<keyword evidence="3" id="KW-1133">Transmembrane helix</keyword>
<keyword evidence="3" id="KW-0812">Transmembrane</keyword>
<reference evidence="4 5" key="1">
    <citation type="submission" date="2020-04" db="EMBL/GenBank/DDBJ databases">
        <authorList>
            <person name="Alioto T."/>
            <person name="Alioto T."/>
            <person name="Gomez Garrido J."/>
        </authorList>
    </citation>
    <scope>NUCLEOTIDE SEQUENCE [LARGE SCALE GENOMIC DNA]</scope>
</reference>
<accession>A0A8S1CIA1</accession>
<comment type="similarity">
    <text evidence="1">Belongs to the CTAG/PCC1 family.</text>
</comment>
<dbReference type="GO" id="GO:0016020">
    <property type="term" value="C:membrane"/>
    <property type="evidence" value="ECO:0007669"/>
    <property type="project" value="GOC"/>
</dbReference>
<organism evidence="4 5">
    <name type="scientific">Cloeon dipterum</name>
    <dbReference type="NCBI Taxonomy" id="197152"/>
    <lineage>
        <taxon>Eukaryota</taxon>
        <taxon>Metazoa</taxon>
        <taxon>Ecdysozoa</taxon>
        <taxon>Arthropoda</taxon>
        <taxon>Hexapoda</taxon>
        <taxon>Insecta</taxon>
        <taxon>Pterygota</taxon>
        <taxon>Palaeoptera</taxon>
        <taxon>Ephemeroptera</taxon>
        <taxon>Pisciforma</taxon>
        <taxon>Baetidae</taxon>
        <taxon>Cloeon</taxon>
    </lineage>
</organism>
<dbReference type="GO" id="GO:0005783">
    <property type="term" value="C:endoplasmic reticulum"/>
    <property type="evidence" value="ECO:0007669"/>
    <property type="project" value="TreeGrafter"/>
</dbReference>
<sequence>MFKVSSRFHVSSAIDWTGFWTSFGSMTSTLVLTVPFASKREAEIVYDVLRVDEEPKRGGTKKTLKLNDSTIEVSFEAPERPSKHSDHQRRRNMSTGSRKEQQVHTPAPTPSRAIQGLVLYLGCLDFLPHKYWAVALPVLVCVMLAFTAFLIYPALGLVLTPSIEEQESFRFVPNAVVNRILFVEQ</sequence>
<dbReference type="Proteomes" id="UP000494165">
    <property type="component" value="Unassembled WGS sequence"/>
</dbReference>
<keyword evidence="5" id="KW-1185">Reference proteome</keyword>
<dbReference type="EMBL" id="CADEPI010000042">
    <property type="protein sequence ID" value="CAB3369069.1"/>
    <property type="molecule type" value="Genomic_DNA"/>
</dbReference>
<dbReference type="AlphaFoldDB" id="A0A8S1CIA1"/>
<feature type="region of interest" description="Disordered" evidence="2">
    <location>
        <begin position="75"/>
        <end position="109"/>
    </location>
</feature>
<dbReference type="Pfam" id="PF09341">
    <property type="entry name" value="Pcc1"/>
    <property type="match status" value="1"/>
</dbReference>
<comment type="caution">
    <text evidence="4">The sequence shown here is derived from an EMBL/GenBank/DDBJ whole genome shotgun (WGS) entry which is preliminary data.</text>
</comment>
<name>A0A8S1CIA1_9INSE</name>
<dbReference type="InterPro" id="IPR015419">
    <property type="entry name" value="CTAG/Pcc1"/>
</dbReference>
<proteinExistence type="inferred from homology"/>
<dbReference type="PANTHER" id="PTHR46346:SF1">
    <property type="entry name" value="PHOSPHATIDYLINOSITOL N-ACETYLGLUCOSAMINYLTRANSFERASE SUBUNIT P"/>
    <property type="match status" value="1"/>
</dbReference>
<feature type="transmembrane region" description="Helical" evidence="3">
    <location>
        <begin position="131"/>
        <end position="152"/>
    </location>
</feature>
<evidence type="ECO:0000256" key="3">
    <source>
        <dbReference type="SAM" id="Phobius"/>
    </source>
</evidence>
<dbReference type="GO" id="GO:0006506">
    <property type="term" value="P:GPI anchor biosynthetic process"/>
    <property type="evidence" value="ECO:0007669"/>
    <property type="project" value="TreeGrafter"/>
</dbReference>
<evidence type="ECO:0000313" key="5">
    <source>
        <dbReference type="Proteomes" id="UP000494165"/>
    </source>
</evidence>
<dbReference type="InterPro" id="IPR052263">
    <property type="entry name" value="GPI_Anchor_Biosynth"/>
</dbReference>